<evidence type="ECO:0000259" key="7">
    <source>
        <dbReference type="PROSITE" id="PS50800"/>
    </source>
</evidence>
<gene>
    <name evidence="8" type="ORF">SHERM_25042</name>
</gene>
<dbReference type="Proteomes" id="UP001153555">
    <property type="component" value="Unassembled WGS sequence"/>
</dbReference>
<dbReference type="PANTHER" id="PTHR35323:SF5">
    <property type="entry name" value="ZINC FINGER CCCH DOMAIN-CONTAINING PROTEIN 62"/>
    <property type="match status" value="1"/>
</dbReference>
<keyword evidence="9" id="KW-1185">Reference proteome</keyword>
<dbReference type="InterPro" id="IPR056116">
    <property type="entry name" value="DUF7699"/>
</dbReference>
<dbReference type="OrthoDB" id="690722at2759"/>
<evidence type="ECO:0000256" key="4">
    <source>
        <dbReference type="PROSITE-ProRule" id="PRU00723"/>
    </source>
</evidence>
<feature type="region of interest" description="Disordered" evidence="5">
    <location>
        <begin position="242"/>
        <end position="261"/>
    </location>
</feature>
<feature type="region of interest" description="Disordered" evidence="5">
    <location>
        <begin position="271"/>
        <end position="291"/>
    </location>
</feature>
<dbReference type="SUPFAM" id="SSF90229">
    <property type="entry name" value="CCCH zinc finger"/>
    <property type="match status" value="1"/>
</dbReference>
<evidence type="ECO:0000313" key="8">
    <source>
        <dbReference type="EMBL" id="CAA0829470.1"/>
    </source>
</evidence>
<evidence type="ECO:0000256" key="5">
    <source>
        <dbReference type="SAM" id="MobiDB-lite"/>
    </source>
</evidence>
<dbReference type="Pfam" id="PF24766">
    <property type="entry name" value="DUF7699"/>
    <property type="match status" value="1"/>
</dbReference>
<dbReference type="GO" id="GO:0008270">
    <property type="term" value="F:zinc ion binding"/>
    <property type="evidence" value="ECO:0007669"/>
    <property type="project" value="UniProtKB-KW"/>
</dbReference>
<dbReference type="InterPro" id="IPR036855">
    <property type="entry name" value="Znf_CCCH_sf"/>
</dbReference>
<dbReference type="Gene3D" id="2.30.30.1190">
    <property type="match status" value="1"/>
</dbReference>
<feature type="region of interest" description="Disordered" evidence="5">
    <location>
        <begin position="1"/>
        <end position="24"/>
    </location>
</feature>
<feature type="domain" description="C3H1-type" evidence="6">
    <location>
        <begin position="404"/>
        <end position="430"/>
    </location>
</feature>
<comment type="caution">
    <text evidence="8">The sequence shown here is derived from an EMBL/GenBank/DDBJ whole genome shotgun (WGS) entry which is preliminary data.</text>
</comment>
<dbReference type="PROSITE" id="PS50103">
    <property type="entry name" value="ZF_C3H1"/>
    <property type="match status" value="1"/>
</dbReference>
<dbReference type="Pfam" id="PF02037">
    <property type="entry name" value="SAP"/>
    <property type="match status" value="1"/>
</dbReference>
<protein>
    <submittedName>
        <fullName evidence="8">SAP domain-containing protein</fullName>
    </submittedName>
</protein>
<dbReference type="InterPro" id="IPR041367">
    <property type="entry name" value="Znf-CCCH_4"/>
</dbReference>
<dbReference type="SUPFAM" id="SSF68906">
    <property type="entry name" value="SAP domain"/>
    <property type="match status" value="1"/>
</dbReference>
<feature type="zinc finger region" description="C3H1-type" evidence="4">
    <location>
        <begin position="404"/>
        <end position="430"/>
    </location>
</feature>
<dbReference type="InterPro" id="IPR036361">
    <property type="entry name" value="SAP_dom_sf"/>
</dbReference>
<name>A0A9N7NIB6_STRHE</name>
<organism evidence="8 9">
    <name type="scientific">Striga hermonthica</name>
    <name type="common">Purple witchweed</name>
    <name type="synonym">Buchnera hermonthica</name>
    <dbReference type="NCBI Taxonomy" id="68872"/>
    <lineage>
        <taxon>Eukaryota</taxon>
        <taxon>Viridiplantae</taxon>
        <taxon>Streptophyta</taxon>
        <taxon>Embryophyta</taxon>
        <taxon>Tracheophyta</taxon>
        <taxon>Spermatophyta</taxon>
        <taxon>Magnoliopsida</taxon>
        <taxon>eudicotyledons</taxon>
        <taxon>Gunneridae</taxon>
        <taxon>Pentapetalae</taxon>
        <taxon>asterids</taxon>
        <taxon>lamiids</taxon>
        <taxon>Lamiales</taxon>
        <taxon>Orobanchaceae</taxon>
        <taxon>Buchnereae</taxon>
        <taxon>Striga</taxon>
    </lineage>
</organism>
<dbReference type="InterPro" id="IPR003034">
    <property type="entry name" value="SAP_dom"/>
</dbReference>
<keyword evidence="2 4" id="KW-0863">Zinc-finger</keyword>
<dbReference type="SMART" id="SM00356">
    <property type="entry name" value="ZnF_C3H1"/>
    <property type="match status" value="1"/>
</dbReference>
<keyword evidence="3 4" id="KW-0862">Zinc</keyword>
<feature type="compositionally biased region" description="Basic and acidic residues" evidence="5">
    <location>
        <begin position="280"/>
        <end position="291"/>
    </location>
</feature>
<dbReference type="PANTHER" id="PTHR35323">
    <property type="entry name" value="SAP DOMAIN-CONTAINING PROTEIN"/>
    <property type="match status" value="1"/>
</dbReference>
<dbReference type="PROSITE" id="PS50800">
    <property type="entry name" value="SAP"/>
    <property type="match status" value="1"/>
</dbReference>
<reference evidence="8" key="1">
    <citation type="submission" date="2019-12" db="EMBL/GenBank/DDBJ databases">
        <authorList>
            <person name="Scholes J."/>
        </authorList>
    </citation>
    <scope>NUCLEOTIDE SEQUENCE</scope>
</reference>
<dbReference type="AlphaFoldDB" id="A0A9N7NIB6"/>
<dbReference type="EMBL" id="CACSLK010027773">
    <property type="protein sequence ID" value="CAA0829470.1"/>
    <property type="molecule type" value="Genomic_DNA"/>
</dbReference>
<dbReference type="InterPro" id="IPR000571">
    <property type="entry name" value="Znf_CCCH"/>
</dbReference>
<evidence type="ECO:0000256" key="1">
    <source>
        <dbReference type="ARBA" id="ARBA00022723"/>
    </source>
</evidence>
<proteinExistence type="predicted"/>
<accession>A0A9N7NIB6</accession>
<sequence length="434" mass="49328">MGSPENEFYEESEGDSVYSDDLHDDPSFDVLDETRLSFSNLSLKKKTKTGIVKGTNDEEDEGPGVVEAVIPELNEEDRKSYETIRKVIEDGGVERLKVEQCKIYLRKHGLRLGGNKETLILRIKEHIEIVDGGGEKKYPPSSFVLNCKGDACTGDVVMFEQNVYEAFSIASRSANGPPCGTRIVAGRIVKESYGAAKQQHTFTIEVLWSKGEKPLNPLHPLLIKGRNLYRLKTMRRKWEDEGERQKMLSEKHARGGAARLDREARIQKKEMRKVHKLTRSTREEHPKAKQEIAKTGPLLHSLPIKHEKTIQPNYTNAKPKFIPNAPILPQYIPQRQPLYGINFVFPNSSNLYSQQNYIDSIVRNHQSHFSNLNNFVSSTKKKLPYKENQARGPMRSSSHGLVHEQKQACRYYAQGRCHFGDKCRNLHGSASNTS</sequence>
<evidence type="ECO:0000259" key="6">
    <source>
        <dbReference type="PROSITE" id="PS50103"/>
    </source>
</evidence>
<dbReference type="Pfam" id="PF18044">
    <property type="entry name" value="zf-CCCH_4"/>
    <property type="match status" value="1"/>
</dbReference>
<evidence type="ECO:0000313" key="9">
    <source>
        <dbReference type="Proteomes" id="UP001153555"/>
    </source>
</evidence>
<evidence type="ECO:0000256" key="2">
    <source>
        <dbReference type="ARBA" id="ARBA00022771"/>
    </source>
</evidence>
<dbReference type="SMART" id="SM00513">
    <property type="entry name" value="SAP"/>
    <property type="match status" value="1"/>
</dbReference>
<keyword evidence="1 4" id="KW-0479">Metal-binding</keyword>
<feature type="domain" description="SAP" evidence="7">
    <location>
        <begin position="93"/>
        <end position="127"/>
    </location>
</feature>
<evidence type="ECO:0000256" key="3">
    <source>
        <dbReference type="ARBA" id="ARBA00022833"/>
    </source>
</evidence>